<keyword evidence="1" id="KW-0732">Signal</keyword>
<reference evidence="2" key="1">
    <citation type="submission" date="2024-07" db="EMBL/GenBank/DDBJ databases">
        <authorList>
            <person name="Biller S.J."/>
        </authorList>
    </citation>
    <scope>NUCLEOTIDE SEQUENCE</scope>
    <source>
        <strain evidence="2">WC2409</strain>
    </source>
</reference>
<protein>
    <submittedName>
        <fullName evidence="2">Porin</fullName>
    </submittedName>
</protein>
<dbReference type="Pfam" id="PF07396">
    <property type="entry name" value="Porin_O_P"/>
    <property type="match status" value="1"/>
</dbReference>
<proteinExistence type="predicted"/>
<dbReference type="Gene3D" id="2.40.160.10">
    <property type="entry name" value="Porin"/>
    <property type="match status" value="1"/>
</dbReference>
<dbReference type="RefSeq" id="WP_367771847.1">
    <property type="nucleotide sequence ID" value="NZ_CP165625.1"/>
</dbReference>
<accession>A0AB39VYP3</accession>
<dbReference type="InterPro" id="IPR023614">
    <property type="entry name" value="Porin_dom_sf"/>
</dbReference>
<evidence type="ECO:0000313" key="2">
    <source>
        <dbReference type="EMBL" id="XDU94445.1"/>
    </source>
</evidence>
<sequence>MKTKYILLLIITFFSVEIVSAQSSDDLINLLIQKGIVKQTDADSLRAEYAFKQQEVKEKQKLFNVLSSRNITIGGYTQVRYQSLQEPGKPDGFDIRRARFDLKGNFSPEWEYRLQTDFAISTKIIDAYFVYKPFEFLKITGGQFLIPNSLESTTSDNLLETIDRAQISGLTGRNKDAIGDQNGRDIGIQASGSLFKTASNRFLLDYYVAYFDGQGINIAADKNESKDITARIVGHPYSFLDFGISYSNGHDSWTTPARNQDQVRTGADVAVNYNDFSFRAEYLQAQQGTYIVNGVNRDLLKDGWYAQLGYFALPKKLQFVAKYDTFDPTKNNPKNDITSFYTLGANLYPNSFVKFQVNYKHKSEQGYSINKDEVIAQLQLKF</sequence>
<name>A0AB39VYP3_9FLAO</name>
<gene>
    <name evidence="2" type="ORF">AB3G34_11145</name>
</gene>
<dbReference type="EMBL" id="CP165625">
    <property type="protein sequence ID" value="XDU94445.1"/>
    <property type="molecule type" value="Genomic_DNA"/>
</dbReference>
<dbReference type="SUPFAM" id="SSF56935">
    <property type="entry name" value="Porins"/>
    <property type="match status" value="1"/>
</dbReference>
<evidence type="ECO:0000256" key="1">
    <source>
        <dbReference type="SAM" id="SignalP"/>
    </source>
</evidence>
<dbReference type="AlphaFoldDB" id="A0AB39VYP3"/>
<dbReference type="InterPro" id="IPR010870">
    <property type="entry name" value="Porin_O/P"/>
</dbReference>
<feature type="chain" id="PRO_5044275144" evidence="1">
    <location>
        <begin position="22"/>
        <end position="382"/>
    </location>
</feature>
<organism evidence="2">
    <name type="scientific">Flavobacterium sp. WC2409</name>
    <dbReference type="NCBI Taxonomy" id="3234139"/>
    <lineage>
        <taxon>Bacteria</taxon>
        <taxon>Pseudomonadati</taxon>
        <taxon>Bacteroidota</taxon>
        <taxon>Flavobacteriia</taxon>
        <taxon>Flavobacteriales</taxon>
        <taxon>Flavobacteriaceae</taxon>
        <taxon>Flavobacterium</taxon>
    </lineage>
</organism>
<feature type="signal peptide" evidence="1">
    <location>
        <begin position="1"/>
        <end position="21"/>
    </location>
</feature>